<dbReference type="GO" id="GO:0003677">
    <property type="term" value="F:DNA binding"/>
    <property type="evidence" value="ECO:0007669"/>
    <property type="project" value="UniProtKB-KW"/>
</dbReference>
<keyword evidence="3" id="KW-0238">DNA-binding</keyword>
<dbReference type="EMBL" id="QGGR01000009">
    <property type="protein sequence ID" value="PWK46487.1"/>
    <property type="molecule type" value="Genomic_DNA"/>
</dbReference>
<feature type="region of interest" description="Disordered" evidence="1">
    <location>
        <begin position="135"/>
        <end position="154"/>
    </location>
</feature>
<feature type="domain" description="WGR" evidence="2">
    <location>
        <begin position="1"/>
        <end position="97"/>
    </location>
</feature>
<evidence type="ECO:0000313" key="3">
    <source>
        <dbReference type="EMBL" id="PWK46487.1"/>
    </source>
</evidence>
<proteinExistence type="predicted"/>
<dbReference type="Gene3D" id="2.20.140.10">
    <property type="entry name" value="WGR domain"/>
    <property type="match status" value="1"/>
</dbReference>
<dbReference type="AlphaFoldDB" id="A0A316FWQ0"/>
<dbReference type="InterPro" id="IPR036930">
    <property type="entry name" value="WGR_dom_sf"/>
</dbReference>
<dbReference type="CDD" id="cd07996">
    <property type="entry name" value="WGR_MMR_like"/>
    <property type="match status" value="1"/>
</dbReference>
<organism evidence="3 4">
    <name type="scientific">Actinoplanes xinjiangensis</name>
    <dbReference type="NCBI Taxonomy" id="512350"/>
    <lineage>
        <taxon>Bacteria</taxon>
        <taxon>Bacillati</taxon>
        <taxon>Actinomycetota</taxon>
        <taxon>Actinomycetes</taxon>
        <taxon>Micromonosporales</taxon>
        <taxon>Micromonosporaceae</taxon>
        <taxon>Actinoplanes</taxon>
    </lineage>
</organism>
<gene>
    <name evidence="3" type="ORF">BC793_10952</name>
</gene>
<dbReference type="Pfam" id="PF13569">
    <property type="entry name" value="DUF4132"/>
    <property type="match status" value="1"/>
</dbReference>
<evidence type="ECO:0000256" key="1">
    <source>
        <dbReference type="SAM" id="MobiDB-lite"/>
    </source>
</evidence>
<dbReference type="InterPro" id="IPR049809">
    <property type="entry name" value="YehF/YfeS-like_WGR"/>
</dbReference>
<accession>A0A316FWQ0</accession>
<name>A0A316FWQ0_9ACTN</name>
<reference evidence="3 4" key="1">
    <citation type="submission" date="2018-05" db="EMBL/GenBank/DDBJ databases">
        <title>Genomic Encyclopedia of Archaeal and Bacterial Type Strains, Phase II (KMG-II): from individual species to whole genera.</title>
        <authorList>
            <person name="Goeker M."/>
        </authorList>
    </citation>
    <scope>NUCLEOTIDE SEQUENCE [LARGE SCALE GENOMIC DNA]</scope>
    <source>
        <strain evidence="3 4">DSM 45184</strain>
    </source>
</reference>
<dbReference type="InterPro" id="IPR008893">
    <property type="entry name" value="WGR_domain"/>
</dbReference>
<keyword evidence="4" id="KW-1185">Reference proteome</keyword>
<evidence type="ECO:0000313" key="4">
    <source>
        <dbReference type="Proteomes" id="UP000245697"/>
    </source>
</evidence>
<dbReference type="Pfam" id="PF05406">
    <property type="entry name" value="WGR"/>
    <property type="match status" value="1"/>
</dbReference>
<feature type="compositionally biased region" description="Low complexity" evidence="1">
    <location>
        <begin position="92"/>
        <end position="109"/>
    </location>
</feature>
<dbReference type="InterPro" id="IPR025406">
    <property type="entry name" value="DUF4132"/>
</dbReference>
<sequence length="1254" mass="135709">MISRSLSDPVANVRAMRSFEFVEGSSAKFWEISRAGCAVTVRFGRIGTQGQSSVKTLADETAAAAHETKLINEKLRKGYAETTGPSTSAATPIPVSSGPAASSPIASRPVASGSAVGELVDEDVLVLPQAWARSRTPRRGSAGVGKFTPSAKARTAAEAELARHSQRTVAVLEAPTTEEETRREGLAWLAGEPDATPLGAAAVVATADHGHWDSSDWANCFADMWIRERGPVFAAEAAVRMNELIVVDDDSLSAYAQRPGVRHRRPGERHPVRYPSAAIRLLLRVRQALAAAPDHTYAEVVDALRPYRARGSHARAAVAVLVPEERAWFEQDRDEAAAAGDDHLGTLLLLAAGTAEDVTALAPIAEQDAFINSMNLLVTMIDGVGGAAAPMLFSWLDGSYNFADDQRRLLSVLAVLPGDEVTRGLIERIGTRYAKRALLENTERYPARALRLLAESAGDPAVTDLFRGHLLKHRDLASRVIPLLGVEATERVEQILAEADTVSAAPLSAVPPVLADPPWRHLPEPVKPLVIKGLTCGDPMTFSWLPGEREQWAALPFQRYDHDGRWDPEVRRQAVLGNQLPLRDACLFFLDTAEEITRPALAAWRPYDPWMAGTYMRLITARFGSDTLAALLSLAPHSPVDVAPALQPFATPGIAVLMADWLARLKGVGDDALAWLLRHPAEAARALIPPALGKPGPARRQAEGALLALHANGHSETVRAAARGYGDAVAAAVATLVDTDPAALDPSTIPSVPVWATPGVLQPILLRDGSGSLPGEAVENLFVLLALSPLDAPSPELAAVREACEPSSLAAFAWSLFELWQTSGSVWKERWAFEALGHLGDDDTVRRLTPLILAWPGESGHNKSVIGLQVLASIGTDVALMHLHTIAQRSKFTGLKNAAVQKMDQIGATLGLTAEQLADRLVPDLGLDADGSLRLDYGPRQFVVGFDEHLQPYVAEPAGKRLKALPRPGARDDAALGPAAYQRFTRLKKDVRTVAADQVRRLEHAMVTNRRWSGAEFRRLFIDHPLLWHLVRRLVWARFDPPLPETVAGTPEVAVGAPEVAAGAPEVAAGAFRVAEDRTFSTVDDETTTVPDDAVIGVAHPLHLGEDLAAWAEVFADYEILQPFAQLGRPVFTLTEEEARSSRLVRFQGVKVPTGRLLSLERRGWRRETPKDAGHQGSISLVIDPGRELIVEFEPGFSIGYIDMSADQELTDIFLYAGSDNRWRRNDSDYKPFAELDRVTISELLHTLTDLAPA</sequence>
<dbReference type="SMART" id="SM00773">
    <property type="entry name" value="WGR"/>
    <property type="match status" value="1"/>
</dbReference>
<dbReference type="PROSITE" id="PS51977">
    <property type="entry name" value="WGR"/>
    <property type="match status" value="1"/>
</dbReference>
<dbReference type="Proteomes" id="UP000245697">
    <property type="component" value="Unassembled WGS sequence"/>
</dbReference>
<evidence type="ECO:0000259" key="2">
    <source>
        <dbReference type="PROSITE" id="PS51977"/>
    </source>
</evidence>
<protein>
    <submittedName>
        <fullName evidence="3">Putative DNA-binding WGR domain protein</fullName>
    </submittedName>
</protein>
<comment type="caution">
    <text evidence="3">The sequence shown here is derived from an EMBL/GenBank/DDBJ whole genome shotgun (WGS) entry which is preliminary data.</text>
</comment>
<dbReference type="SUPFAM" id="SSF142921">
    <property type="entry name" value="WGR domain-like"/>
    <property type="match status" value="1"/>
</dbReference>
<feature type="region of interest" description="Disordered" evidence="1">
    <location>
        <begin position="80"/>
        <end position="109"/>
    </location>
</feature>